<keyword evidence="4" id="KW-1185">Reference proteome</keyword>
<organism evidence="3 4">
    <name type="scientific">Allacma fusca</name>
    <dbReference type="NCBI Taxonomy" id="39272"/>
    <lineage>
        <taxon>Eukaryota</taxon>
        <taxon>Metazoa</taxon>
        <taxon>Ecdysozoa</taxon>
        <taxon>Arthropoda</taxon>
        <taxon>Hexapoda</taxon>
        <taxon>Collembola</taxon>
        <taxon>Symphypleona</taxon>
        <taxon>Sminthuridae</taxon>
        <taxon>Allacma</taxon>
    </lineage>
</organism>
<feature type="transmembrane region" description="Helical" evidence="2">
    <location>
        <begin position="176"/>
        <end position="198"/>
    </location>
</feature>
<feature type="transmembrane region" description="Helical" evidence="2">
    <location>
        <begin position="299"/>
        <end position="323"/>
    </location>
</feature>
<evidence type="ECO:0000313" key="3">
    <source>
        <dbReference type="EMBL" id="CAG7785275.1"/>
    </source>
</evidence>
<dbReference type="EMBL" id="CAJVCH010292672">
    <property type="protein sequence ID" value="CAG7785275.1"/>
    <property type="molecule type" value="Genomic_DNA"/>
</dbReference>
<evidence type="ECO:0000313" key="4">
    <source>
        <dbReference type="Proteomes" id="UP000708208"/>
    </source>
</evidence>
<feature type="compositionally biased region" description="Polar residues" evidence="1">
    <location>
        <begin position="35"/>
        <end position="46"/>
    </location>
</feature>
<dbReference type="Proteomes" id="UP000708208">
    <property type="component" value="Unassembled WGS sequence"/>
</dbReference>
<gene>
    <name evidence="3" type="ORF">AFUS01_LOCUS23907</name>
</gene>
<comment type="caution">
    <text evidence="3">The sequence shown here is derived from an EMBL/GenBank/DDBJ whole genome shotgun (WGS) entry which is preliminary data.</text>
</comment>
<evidence type="ECO:0000256" key="2">
    <source>
        <dbReference type="SAM" id="Phobius"/>
    </source>
</evidence>
<keyword evidence="2" id="KW-0812">Transmembrane</keyword>
<evidence type="ECO:0000256" key="1">
    <source>
        <dbReference type="SAM" id="MobiDB-lite"/>
    </source>
</evidence>
<feature type="transmembrane region" description="Helical" evidence="2">
    <location>
        <begin position="218"/>
        <end position="242"/>
    </location>
</feature>
<feature type="transmembrane region" description="Helical" evidence="2">
    <location>
        <begin position="329"/>
        <end position="349"/>
    </location>
</feature>
<feature type="region of interest" description="Disordered" evidence="1">
    <location>
        <begin position="33"/>
        <end position="57"/>
    </location>
</feature>
<dbReference type="AlphaFoldDB" id="A0A8J2PFR8"/>
<keyword evidence="2" id="KW-1133">Transmembrane helix</keyword>
<sequence length="426" mass="49395">MLTKLENRFNIIFIKLIGACNLLPIQVRDTEEETISTPSPNITNCEPPNPEDSPTDNITTKKFRKVAQKSIQITLQTSKWRIWMWKLFFGTYILQGIYINARLAQSILFEKKWNINHLAVHLLWVLYAFVLQSWSYFSFVKWPQYSVGIFNELIRKLPVERVGQGRKWFQLNKQELMAKYIGLNTYSAIIPMMTLLAWDDTRIQLFYSALPPEWKSRTTFLVCLVPEGVCVIHFFTIAFFIFSLHLMFFEMVNGELKSVGAAVTSRSSKNEFTIRDALMTCKTVREMQLLIQLFNQSNCFIIFTYKIMGIVASIIGGFFAIRYTYSDPLLGVVCMVIALDSVSFFPLTYERAFLIPDHMRRLKDQLRIVTQKHTSQALRALEVAKIIHSVPKVGVKIGNFHTMKRETTPVFIHYIVYQLASLLVAF</sequence>
<keyword evidence="2" id="KW-0472">Membrane</keyword>
<name>A0A8J2PFR8_9HEXA</name>
<reference evidence="3" key="1">
    <citation type="submission" date="2021-06" db="EMBL/GenBank/DDBJ databases">
        <authorList>
            <person name="Hodson N. C."/>
            <person name="Mongue J. A."/>
            <person name="Jaron S. K."/>
        </authorList>
    </citation>
    <scope>NUCLEOTIDE SEQUENCE</scope>
</reference>
<accession>A0A8J2PFR8</accession>
<protein>
    <submittedName>
        <fullName evidence="3">Uncharacterized protein</fullName>
    </submittedName>
</protein>
<feature type="transmembrane region" description="Helical" evidence="2">
    <location>
        <begin position="121"/>
        <end position="140"/>
    </location>
</feature>
<proteinExistence type="predicted"/>